<protein>
    <submittedName>
        <fullName evidence="5">ABC transporter, substrate-binding component</fullName>
    </submittedName>
</protein>
<feature type="compositionally biased region" description="Polar residues" evidence="2">
    <location>
        <begin position="33"/>
        <end position="44"/>
    </location>
</feature>
<feature type="region of interest" description="Disordered" evidence="2">
    <location>
        <begin position="27"/>
        <end position="48"/>
    </location>
</feature>
<evidence type="ECO:0000256" key="2">
    <source>
        <dbReference type="SAM" id="MobiDB-lite"/>
    </source>
</evidence>
<feature type="domain" description="Solute-binding protein family 3/N-terminal" evidence="4">
    <location>
        <begin position="72"/>
        <end position="299"/>
    </location>
</feature>
<dbReference type="PANTHER" id="PTHR35936">
    <property type="entry name" value="MEMBRANE-BOUND LYTIC MUREIN TRANSGLYCOSYLASE F"/>
    <property type="match status" value="1"/>
</dbReference>
<feature type="chain" id="PRO_5001831576" evidence="3">
    <location>
        <begin position="26"/>
        <end position="313"/>
    </location>
</feature>
<feature type="signal peptide" evidence="3">
    <location>
        <begin position="1"/>
        <end position="25"/>
    </location>
</feature>
<dbReference type="PANTHER" id="PTHR35936:SF17">
    <property type="entry name" value="ARGININE-BINDING EXTRACELLULAR PROTEIN ARTP"/>
    <property type="match status" value="1"/>
</dbReference>
<gene>
    <name evidence="5" type="ORF">BINDI_0973</name>
</gene>
<dbReference type="Gene3D" id="3.40.190.10">
    <property type="entry name" value="Periplasmic binding protein-like II"/>
    <property type="match status" value="2"/>
</dbReference>
<accession>A0A087VV86</accession>
<organism evidence="5 6">
    <name type="scientific">Bifidobacterium [indicum] DSM 20214 = LMG 11587</name>
    <dbReference type="NCBI Taxonomy" id="1341694"/>
    <lineage>
        <taxon>Bacteria</taxon>
        <taxon>Bacillati</taxon>
        <taxon>Actinomycetota</taxon>
        <taxon>Actinomycetes</taxon>
        <taxon>Bifidobacteriales</taxon>
        <taxon>Bifidobacteriaceae</taxon>
        <taxon>Bifidobacterium</taxon>
    </lineage>
</organism>
<dbReference type="PROSITE" id="PS51257">
    <property type="entry name" value="PROKAR_LIPOPROTEIN"/>
    <property type="match status" value="1"/>
</dbReference>
<evidence type="ECO:0000259" key="4">
    <source>
        <dbReference type="SMART" id="SM00062"/>
    </source>
</evidence>
<dbReference type="SUPFAM" id="SSF53850">
    <property type="entry name" value="Periplasmic binding protein-like II"/>
    <property type="match status" value="1"/>
</dbReference>
<dbReference type="Pfam" id="PF00497">
    <property type="entry name" value="SBP_bac_3"/>
    <property type="match status" value="1"/>
</dbReference>
<dbReference type="InterPro" id="IPR001638">
    <property type="entry name" value="Solute-binding_3/MltF_N"/>
</dbReference>
<dbReference type="SMART" id="SM00062">
    <property type="entry name" value="PBPb"/>
    <property type="match status" value="1"/>
</dbReference>
<evidence type="ECO:0000313" key="5">
    <source>
        <dbReference type="EMBL" id="AIC92237.1"/>
    </source>
</evidence>
<reference evidence="5 6" key="1">
    <citation type="journal article" date="2014" name="Appl. Environ. Microbiol.">
        <title>Genomic encyclopedia of type strains of the genus Bifidobacterium.</title>
        <authorList>
            <person name="Milani C."/>
            <person name="Lugli G.A."/>
            <person name="Duranti S."/>
            <person name="Turroni F."/>
            <person name="Bottacini F."/>
            <person name="Mangifesta M."/>
            <person name="Sanchez B."/>
            <person name="Viappiani A."/>
            <person name="Mancabelli L."/>
            <person name="Taminiau B."/>
            <person name="Delcenserie V."/>
            <person name="Barrangou R."/>
            <person name="Margolles A."/>
            <person name="van Sinderen D."/>
            <person name="Ventura M."/>
        </authorList>
    </citation>
    <scope>NUCLEOTIDE SEQUENCE [LARGE SCALE GENOMIC DNA]</scope>
    <source>
        <strain evidence="5 6">LMG 11587</strain>
    </source>
</reference>
<evidence type="ECO:0000256" key="1">
    <source>
        <dbReference type="ARBA" id="ARBA00022729"/>
    </source>
</evidence>
<name>A0A087VV86_9BIFI</name>
<dbReference type="KEGG" id="bii:BINDI_0973"/>
<evidence type="ECO:0000313" key="6">
    <source>
        <dbReference type="Proteomes" id="UP000028569"/>
    </source>
</evidence>
<proteinExistence type="predicted"/>
<evidence type="ECO:0000256" key="3">
    <source>
        <dbReference type="SAM" id="SignalP"/>
    </source>
</evidence>
<dbReference type="Proteomes" id="UP000028569">
    <property type="component" value="Chromosome"/>
</dbReference>
<keyword evidence="1 3" id="KW-0732">Signal</keyword>
<keyword evidence="6" id="KW-1185">Reference proteome</keyword>
<dbReference type="EMBL" id="CP006018">
    <property type="protein sequence ID" value="AIC92237.1"/>
    <property type="molecule type" value="Genomic_DNA"/>
</dbReference>
<dbReference type="CDD" id="cd01004">
    <property type="entry name" value="PBP2_MidA_like"/>
    <property type="match status" value="1"/>
</dbReference>
<dbReference type="HOGENOM" id="CLU_019602_18_1_11"/>
<dbReference type="AlphaFoldDB" id="A0A087VV86"/>
<sequence>MMGKMKAAAAAALSVALLASVGACGTTDEADKTSQGGNTETSSHPAAFDVSGIQKDPAIAAMVPESVAKDGKLTVGMETTYAPGEFMDEDGKTPIGYDVDLSKAIAKVMGLEGEMVSASFDTIIPAIGSKYDAGISSFTITRERMESVDFVSTFKAGMAFAVKKGNPSKIDPNDICGAKVGVQTGTIEEQQATDTISADCKAKGKKPVDVQSYKQQTDAATAVVNGKIDVFYADSQVTGYAIKQTGGQLEKLGKDTDIVLQGAALKKDSGMAEATQAAMQKLIDDGTYAKILKNWGVQSGAVEKAETNPAVSD</sequence>